<keyword evidence="1" id="KW-0600">Photoreceptor protein</keyword>
<keyword evidence="2" id="KW-0716">Sensory transduction</keyword>
<evidence type="ECO:0000313" key="8">
    <source>
        <dbReference type="Proteomes" id="UP000285575"/>
    </source>
</evidence>
<gene>
    <name evidence="7" type="ORF">EOE66_02780</name>
</gene>
<dbReference type="InterPro" id="IPR013654">
    <property type="entry name" value="PAS_2"/>
</dbReference>
<keyword evidence="3" id="KW-0157">Chromophore</keyword>
<dbReference type="SUPFAM" id="SSF55781">
    <property type="entry name" value="GAF domain-like"/>
    <property type="match status" value="2"/>
</dbReference>
<evidence type="ECO:0000256" key="1">
    <source>
        <dbReference type="ARBA" id="ARBA00022543"/>
    </source>
</evidence>
<dbReference type="InterPro" id="IPR003018">
    <property type="entry name" value="GAF"/>
</dbReference>
<dbReference type="Gene3D" id="3.30.450.20">
    <property type="entry name" value="PAS domain"/>
    <property type="match status" value="2"/>
</dbReference>
<organism evidence="7 8">
    <name type="scientific">Rubrivivax rivuli</name>
    <dbReference type="NCBI Taxonomy" id="1862385"/>
    <lineage>
        <taxon>Bacteria</taxon>
        <taxon>Pseudomonadati</taxon>
        <taxon>Pseudomonadota</taxon>
        <taxon>Betaproteobacteria</taxon>
        <taxon>Burkholderiales</taxon>
        <taxon>Sphaerotilaceae</taxon>
        <taxon>Rubrivivax</taxon>
    </lineage>
</organism>
<dbReference type="GO" id="GO:0006355">
    <property type="term" value="P:regulation of DNA-templated transcription"/>
    <property type="evidence" value="ECO:0007669"/>
    <property type="project" value="InterPro"/>
</dbReference>
<dbReference type="OrthoDB" id="9808408at2"/>
<feature type="region of interest" description="Disordered" evidence="5">
    <location>
        <begin position="478"/>
        <end position="500"/>
    </location>
</feature>
<dbReference type="InterPro" id="IPR000014">
    <property type="entry name" value="PAS"/>
</dbReference>
<evidence type="ECO:0000256" key="3">
    <source>
        <dbReference type="ARBA" id="ARBA00022991"/>
    </source>
</evidence>
<dbReference type="PRINTS" id="PR01033">
    <property type="entry name" value="PHYTOCHROME"/>
</dbReference>
<dbReference type="SUPFAM" id="SSF55785">
    <property type="entry name" value="PYP-like sensor domain (PAS domain)"/>
    <property type="match status" value="1"/>
</dbReference>
<proteinExistence type="predicted"/>
<dbReference type="Pfam" id="PF01590">
    <property type="entry name" value="GAF"/>
    <property type="match status" value="1"/>
</dbReference>
<dbReference type="Pfam" id="PF00360">
    <property type="entry name" value="PHY"/>
    <property type="match status" value="1"/>
</dbReference>
<dbReference type="Gene3D" id="3.30.450.270">
    <property type="match status" value="1"/>
</dbReference>
<dbReference type="RefSeq" id="WP_128227145.1">
    <property type="nucleotide sequence ID" value="NZ_SACR01000001.1"/>
</dbReference>
<dbReference type="SMART" id="SM00091">
    <property type="entry name" value="PAS"/>
    <property type="match status" value="2"/>
</dbReference>
<accession>A0A437RRV1</accession>
<dbReference type="GO" id="GO:0009584">
    <property type="term" value="P:detection of visible light"/>
    <property type="evidence" value="ECO:0007669"/>
    <property type="project" value="InterPro"/>
</dbReference>
<sequence>MDSPAFGQATLSNCERELIHLAGSVQPHGVLLLLQAAAGLPVLQASQNTAALLGLEAQALLGRPLALLGGDVAEVVRHHLPRLAGLGEVPLPLRCHSGQGRERRYFEGTLHQPPGGGLVLELEPVDRGVGLGGGKAVAASLTDPHSPHGARSIAAAVQRFSAAGTLNGLCEAVVQVLRELTGYDRVMVYRFDPDGHGEIFAEAKKPELEPLLGHHYPATDIPQRARELYLRMRVRVLADVHYTPSPLVPPMRPDSGEALDMSMCHLRSMSPLHLQYLKNMGVTGTLVAALVREGRLWGLIAAHHYQPRHLSLALRQVVELLAEVASTRIAAIENYAHVQVALMVQRLEQRLIEATSTEGDWRHALLRSPQTLLQPLEATGAALFHGDDVLTTGEVPSTRELRALCDWLHAQPVGSDQGAPFSCTAVGRLHPPLAGLAATACGVMAVRLSVQRPEYLMWFRPEQLQTVKWAGNPDKAALLAGDGAGGTEGEQGLPQDPLQLSPRRSFATWSEIVRGSARPWTLAERSMARAIGTALVDIIVQVNAVRLLIAEHQLAQIRATVHAAREPVLMSDAGGRLIFANQAFGALRGGSGLPASGSEVALLFEEPARVQAVLAELAHQAWRGDWVVAGPGTPVAVRAEAVPARDGSLLGCIFVFDDLRARRQTARARQRLEASLVQASSAGRLHDEVLGAILGNASLAAMDIADAVGAPSVAPLLQEVEASAQRATQLYDRLRGFTTGG</sequence>
<dbReference type="PANTHER" id="PTHR43065">
    <property type="entry name" value="SENSOR HISTIDINE KINASE"/>
    <property type="match status" value="1"/>
</dbReference>
<evidence type="ECO:0000256" key="5">
    <source>
        <dbReference type="SAM" id="MobiDB-lite"/>
    </source>
</evidence>
<dbReference type="InterPro" id="IPR013515">
    <property type="entry name" value="Phytochrome_cen-reg"/>
</dbReference>
<evidence type="ECO:0000256" key="4">
    <source>
        <dbReference type="ARBA" id="ARBA00023170"/>
    </source>
</evidence>
<dbReference type="Gene3D" id="3.30.450.40">
    <property type="match status" value="1"/>
</dbReference>
<evidence type="ECO:0000259" key="6">
    <source>
        <dbReference type="PROSITE" id="PS50046"/>
    </source>
</evidence>
<name>A0A437RRV1_9BURK</name>
<evidence type="ECO:0000313" key="7">
    <source>
        <dbReference type="EMBL" id="RVU49509.1"/>
    </source>
</evidence>
<dbReference type="EMBL" id="SACR01000001">
    <property type="protein sequence ID" value="RVU49509.1"/>
    <property type="molecule type" value="Genomic_DNA"/>
</dbReference>
<dbReference type="InterPro" id="IPR029016">
    <property type="entry name" value="GAF-like_dom_sf"/>
</dbReference>
<dbReference type="InterPro" id="IPR035965">
    <property type="entry name" value="PAS-like_dom_sf"/>
</dbReference>
<dbReference type="Pfam" id="PF08446">
    <property type="entry name" value="PAS_2"/>
    <property type="match status" value="1"/>
</dbReference>
<dbReference type="InterPro" id="IPR016132">
    <property type="entry name" value="Phyto_chromo_attachment"/>
</dbReference>
<dbReference type="InterPro" id="IPR043150">
    <property type="entry name" value="Phytochrome_PHY_sf"/>
</dbReference>
<dbReference type="PROSITE" id="PS50046">
    <property type="entry name" value="PHYTOCHROME_2"/>
    <property type="match status" value="1"/>
</dbReference>
<keyword evidence="8" id="KW-1185">Reference proteome</keyword>
<dbReference type="GO" id="GO:0009881">
    <property type="term" value="F:photoreceptor activity"/>
    <property type="evidence" value="ECO:0007669"/>
    <property type="project" value="UniProtKB-KW"/>
</dbReference>
<comment type="caution">
    <text evidence="7">The sequence shown here is derived from an EMBL/GenBank/DDBJ whole genome shotgun (WGS) entry which is preliminary data.</text>
</comment>
<dbReference type="PANTHER" id="PTHR43065:SF42">
    <property type="entry name" value="TWO-COMPONENT SENSOR PPRA"/>
    <property type="match status" value="1"/>
</dbReference>
<dbReference type="AlphaFoldDB" id="A0A437RRV1"/>
<feature type="domain" description="Phytochrome chromophore attachment site" evidence="6">
    <location>
        <begin position="165"/>
        <end position="323"/>
    </location>
</feature>
<evidence type="ECO:0000256" key="2">
    <source>
        <dbReference type="ARBA" id="ARBA00022606"/>
    </source>
</evidence>
<keyword evidence="4" id="KW-0675">Receptor</keyword>
<dbReference type="SMART" id="SM00065">
    <property type="entry name" value="GAF"/>
    <property type="match status" value="1"/>
</dbReference>
<reference evidence="7 8" key="1">
    <citation type="submission" date="2019-01" db="EMBL/GenBank/DDBJ databases">
        <authorList>
            <person name="Chen W.-M."/>
        </authorList>
    </citation>
    <scope>NUCLEOTIDE SEQUENCE [LARGE SCALE GENOMIC DNA]</scope>
    <source>
        <strain evidence="7 8">KYPY4</strain>
    </source>
</reference>
<dbReference type="InterPro" id="IPR001294">
    <property type="entry name" value="Phytochrome"/>
</dbReference>
<dbReference type="Proteomes" id="UP000285575">
    <property type="component" value="Unassembled WGS sequence"/>
</dbReference>
<protein>
    <submittedName>
        <fullName evidence="7">GAF domain-containing protein</fullName>
    </submittedName>
</protein>